<dbReference type="SUPFAM" id="SSF102114">
    <property type="entry name" value="Radical SAM enzymes"/>
    <property type="match status" value="1"/>
</dbReference>
<dbReference type="PROSITE" id="PS50889">
    <property type="entry name" value="S4"/>
    <property type="match status" value="1"/>
</dbReference>
<keyword evidence="10" id="KW-0411">Iron-sulfur</keyword>
<comment type="cofactor">
    <cofactor evidence="1">
        <name>[4Fe-4S] cluster</name>
        <dbReference type="ChEBI" id="CHEBI:49883"/>
    </cofactor>
</comment>
<keyword evidence="9" id="KW-0408">Iron</keyword>
<keyword evidence="8" id="KW-0479">Metal-binding</keyword>
<evidence type="ECO:0000256" key="3">
    <source>
        <dbReference type="ARBA" id="ARBA00022485"/>
    </source>
</evidence>
<dbReference type="CDD" id="cd00165">
    <property type="entry name" value="S4"/>
    <property type="match status" value="1"/>
</dbReference>
<comment type="subcellular location">
    <subcellularLocation>
        <location evidence="2">Cytoplasm</location>
    </subcellularLocation>
</comment>
<evidence type="ECO:0000256" key="2">
    <source>
        <dbReference type="ARBA" id="ARBA00004496"/>
    </source>
</evidence>
<proteinExistence type="predicted"/>
<gene>
    <name evidence="14" type="ORF">KFE25_006692</name>
</gene>
<evidence type="ECO:0000256" key="6">
    <source>
        <dbReference type="ARBA" id="ARBA00022679"/>
    </source>
</evidence>
<dbReference type="Pfam" id="PF04055">
    <property type="entry name" value="Radical_SAM"/>
    <property type="match status" value="1"/>
</dbReference>
<dbReference type="GO" id="GO:0070475">
    <property type="term" value="P:rRNA base methylation"/>
    <property type="evidence" value="ECO:0007669"/>
    <property type="project" value="TreeGrafter"/>
</dbReference>
<evidence type="ECO:0000256" key="10">
    <source>
        <dbReference type="ARBA" id="ARBA00023014"/>
    </source>
</evidence>
<dbReference type="GO" id="GO:0003723">
    <property type="term" value="F:RNA binding"/>
    <property type="evidence" value="ECO:0007669"/>
    <property type="project" value="UniProtKB-KW"/>
</dbReference>
<evidence type="ECO:0000256" key="1">
    <source>
        <dbReference type="ARBA" id="ARBA00001966"/>
    </source>
</evidence>
<name>A0A8J5XTI2_DIALT</name>
<dbReference type="GO" id="GO:0046872">
    <property type="term" value="F:metal ion binding"/>
    <property type="evidence" value="ECO:0007669"/>
    <property type="project" value="UniProtKB-KW"/>
</dbReference>
<dbReference type="SFLD" id="SFLDF00275">
    <property type="entry name" value="adenosine_C2_methyltransferase"/>
    <property type="match status" value="1"/>
</dbReference>
<dbReference type="PANTHER" id="PTHR30544:SF5">
    <property type="entry name" value="RADICAL SAM CORE DOMAIN-CONTAINING PROTEIN"/>
    <property type="match status" value="1"/>
</dbReference>
<dbReference type="PROSITE" id="PS51918">
    <property type="entry name" value="RADICAL_SAM"/>
    <property type="match status" value="1"/>
</dbReference>
<dbReference type="InterPro" id="IPR013785">
    <property type="entry name" value="Aldolase_TIM"/>
</dbReference>
<organism evidence="14 15">
    <name type="scientific">Diacronema lutheri</name>
    <name type="common">Unicellular marine alga</name>
    <name type="synonym">Monochrysis lutheri</name>
    <dbReference type="NCBI Taxonomy" id="2081491"/>
    <lineage>
        <taxon>Eukaryota</taxon>
        <taxon>Haptista</taxon>
        <taxon>Haptophyta</taxon>
        <taxon>Pavlovophyceae</taxon>
        <taxon>Pavlovales</taxon>
        <taxon>Pavlovaceae</taxon>
        <taxon>Diacronema</taxon>
    </lineage>
</organism>
<dbReference type="AlphaFoldDB" id="A0A8J5XTI2"/>
<keyword evidence="7" id="KW-0949">S-adenosyl-L-methionine</keyword>
<dbReference type="SFLD" id="SFLDS00029">
    <property type="entry name" value="Radical_SAM"/>
    <property type="match status" value="1"/>
</dbReference>
<dbReference type="GO" id="GO:0030488">
    <property type="term" value="P:tRNA methylation"/>
    <property type="evidence" value="ECO:0007669"/>
    <property type="project" value="TreeGrafter"/>
</dbReference>
<keyword evidence="6" id="KW-0808">Transferase</keyword>
<evidence type="ECO:0000256" key="12">
    <source>
        <dbReference type="SAM" id="SignalP"/>
    </source>
</evidence>
<keyword evidence="11" id="KW-0694">RNA-binding</keyword>
<evidence type="ECO:0000259" key="13">
    <source>
        <dbReference type="PROSITE" id="PS51918"/>
    </source>
</evidence>
<keyword evidence="15" id="KW-1185">Reference proteome</keyword>
<dbReference type="SFLD" id="SFLDG01062">
    <property type="entry name" value="methyltransferase_(Class_A)"/>
    <property type="match status" value="1"/>
</dbReference>
<evidence type="ECO:0000256" key="7">
    <source>
        <dbReference type="ARBA" id="ARBA00022691"/>
    </source>
</evidence>
<dbReference type="Proteomes" id="UP000751190">
    <property type="component" value="Unassembled WGS sequence"/>
</dbReference>
<evidence type="ECO:0000313" key="15">
    <source>
        <dbReference type="Proteomes" id="UP000751190"/>
    </source>
</evidence>
<feature type="domain" description="Radical SAM core" evidence="13">
    <location>
        <begin position="256"/>
        <end position="498"/>
    </location>
</feature>
<dbReference type="InterPro" id="IPR058240">
    <property type="entry name" value="rSAM_sf"/>
</dbReference>
<dbReference type="GO" id="GO:0005737">
    <property type="term" value="C:cytoplasm"/>
    <property type="evidence" value="ECO:0007669"/>
    <property type="project" value="UniProtKB-SubCell"/>
</dbReference>
<dbReference type="Gene3D" id="3.20.20.70">
    <property type="entry name" value="Aldolase class I"/>
    <property type="match status" value="1"/>
</dbReference>
<reference evidence="14" key="1">
    <citation type="submission" date="2021-05" db="EMBL/GenBank/DDBJ databases">
        <title>The genome of the haptophyte Pavlova lutheri (Diacronema luteri, Pavlovales) - a model for lipid biosynthesis in eukaryotic algae.</title>
        <authorList>
            <person name="Hulatt C.J."/>
            <person name="Posewitz M.C."/>
        </authorList>
    </citation>
    <scope>NUCLEOTIDE SEQUENCE</scope>
    <source>
        <strain evidence="14">NIVA-4/92</strain>
    </source>
</reference>
<sequence>MLAALAAALVAGSAHAAVGAARGVPLACAPPPARLPLAARPSARRAVMSSVPSLAPRRRLDDVGTRVEAGRVTQLVVPAGLEKAALPDYLAGALGESMSTSRKLVRKGAVFVNGLRARCEDPVRPGDKVAILPRVERGTGGGGDGDAPLEPASFWAADAALPPAELLTATREQLGQILGGSGRAALVWECLRRGEDPMGASSVSDRAKGLLTLAGLGVGRAGELSHRTVTRDGTVKLLVRLTDGLEVETVLIPWPERGRTTICVSSQVGCAQACTFCATGRMGRLRSLRAEEIIVQAFFGRRVVRELGMPPLEGVVFMGMGEPADNADEVVAAARALGDDARFRFSRARVTISTVAPTPEAFGQLARAGCVLAWSVHAADDALRRRLVPTTRSSMVELREALRAALLSQPKNARQCMIEVVLIEGVNDRAEDAEAMLAFLEPLVSATRHAKVMVDLIPYNAVDHADAFRKPSFERVRDYQHVLKRGGIFTFVRTTRGDDGDAACGQLATKKMGAAAAGARRAAAEDAKQLAVPARADEQPPA</sequence>
<dbReference type="GO" id="GO:0051539">
    <property type="term" value="F:4 iron, 4 sulfur cluster binding"/>
    <property type="evidence" value="ECO:0007669"/>
    <property type="project" value="UniProtKB-KW"/>
</dbReference>
<accession>A0A8J5XTI2</accession>
<dbReference type="CDD" id="cd01335">
    <property type="entry name" value="Radical_SAM"/>
    <property type="match status" value="1"/>
</dbReference>
<evidence type="ECO:0000256" key="4">
    <source>
        <dbReference type="ARBA" id="ARBA00022490"/>
    </source>
</evidence>
<dbReference type="InterPro" id="IPR007197">
    <property type="entry name" value="rSAM"/>
</dbReference>
<dbReference type="InterPro" id="IPR004383">
    <property type="entry name" value="rRNA_lsu_MTrfase_RlmN/Cfr"/>
</dbReference>
<dbReference type="GO" id="GO:0008173">
    <property type="term" value="F:RNA methyltransferase activity"/>
    <property type="evidence" value="ECO:0007669"/>
    <property type="project" value="InterPro"/>
</dbReference>
<dbReference type="InterPro" id="IPR040072">
    <property type="entry name" value="Methyltransferase_A"/>
</dbReference>
<keyword evidence="3" id="KW-0004">4Fe-4S</keyword>
<evidence type="ECO:0000256" key="11">
    <source>
        <dbReference type="PROSITE-ProRule" id="PRU00182"/>
    </source>
</evidence>
<dbReference type="EMBL" id="JAGTXO010000005">
    <property type="protein sequence ID" value="KAG8467640.1"/>
    <property type="molecule type" value="Genomic_DNA"/>
</dbReference>
<feature type="chain" id="PRO_5035265840" description="Radical SAM core domain-containing protein" evidence="12">
    <location>
        <begin position="17"/>
        <end position="542"/>
    </location>
</feature>
<evidence type="ECO:0000256" key="5">
    <source>
        <dbReference type="ARBA" id="ARBA00022603"/>
    </source>
</evidence>
<protein>
    <recommendedName>
        <fullName evidence="13">Radical SAM core domain-containing protein</fullName>
    </recommendedName>
</protein>
<dbReference type="PANTHER" id="PTHR30544">
    <property type="entry name" value="23S RRNA METHYLTRANSFERASE"/>
    <property type="match status" value="1"/>
</dbReference>
<dbReference type="OrthoDB" id="538249at2759"/>
<keyword evidence="4" id="KW-0963">Cytoplasm</keyword>
<evidence type="ECO:0000256" key="9">
    <source>
        <dbReference type="ARBA" id="ARBA00023004"/>
    </source>
</evidence>
<comment type="caution">
    <text evidence="14">The sequence shown here is derived from an EMBL/GenBank/DDBJ whole genome shotgun (WGS) entry which is preliminary data.</text>
</comment>
<keyword evidence="12" id="KW-0732">Signal</keyword>
<evidence type="ECO:0000313" key="14">
    <source>
        <dbReference type="EMBL" id="KAG8467640.1"/>
    </source>
</evidence>
<feature type="signal peptide" evidence="12">
    <location>
        <begin position="1"/>
        <end position="16"/>
    </location>
</feature>
<dbReference type="OMA" id="YHATAND"/>
<evidence type="ECO:0000256" key="8">
    <source>
        <dbReference type="ARBA" id="ARBA00022723"/>
    </source>
</evidence>
<keyword evidence="5" id="KW-0489">Methyltransferase</keyword>